<evidence type="ECO:0000256" key="1">
    <source>
        <dbReference type="SAM" id="SignalP"/>
    </source>
</evidence>
<dbReference type="EMBL" id="WQNE01000009">
    <property type="protein sequence ID" value="MVT74055.1"/>
    <property type="molecule type" value="Genomic_DNA"/>
</dbReference>
<evidence type="ECO:0000313" key="3">
    <source>
        <dbReference type="Proteomes" id="UP000449969"/>
    </source>
</evidence>
<dbReference type="AlphaFoldDB" id="A0A844T8Z1"/>
<dbReference type="OrthoDB" id="8254750at2"/>
<organism evidence="2 3">
    <name type="scientific">Bradyrhizobium cajani</name>
    <dbReference type="NCBI Taxonomy" id="1928661"/>
    <lineage>
        <taxon>Bacteria</taxon>
        <taxon>Pseudomonadati</taxon>
        <taxon>Pseudomonadota</taxon>
        <taxon>Alphaproteobacteria</taxon>
        <taxon>Hyphomicrobiales</taxon>
        <taxon>Nitrobacteraceae</taxon>
        <taxon>Bradyrhizobium</taxon>
    </lineage>
</organism>
<feature type="signal peptide" evidence="1">
    <location>
        <begin position="1"/>
        <end position="19"/>
    </location>
</feature>
<keyword evidence="1" id="KW-0732">Signal</keyword>
<proteinExistence type="predicted"/>
<sequence>MRSILALSLLIALGGSANAAQVHHAHRRHAIVHSNQGMVAPGPASGYAYASPRPPTHAWAAAPYPGDNEPYFGASQGYAPGEKQRFLGSLFSP</sequence>
<accession>A0A844T8Z1</accession>
<reference evidence="2 3" key="1">
    <citation type="submission" date="2019-12" db="EMBL/GenBank/DDBJ databases">
        <title>Draft genome sequences Bradyrhizobium cajani AMBPC1010, Bradyrhizobium pachyrhizi AMBPC1040 and Bradyrhizobium yuanmingense ALSPC3051, three plant growth promoting strains isolated from nodules of Cajanus cajan L. in Dominican Republic.</title>
        <authorList>
            <person name="Flores-Felix J.D."/>
            <person name="Araujo J."/>
            <person name="Diaz-Alcantara C."/>
            <person name="Gonzalez-Andres F."/>
            <person name="Velazquez E."/>
        </authorList>
    </citation>
    <scope>NUCLEOTIDE SEQUENCE [LARGE SCALE GENOMIC DNA]</scope>
    <source>
        <strain evidence="2 3">1010</strain>
    </source>
</reference>
<protein>
    <submittedName>
        <fullName evidence="2">Uncharacterized protein</fullName>
    </submittedName>
</protein>
<gene>
    <name evidence="2" type="ORF">GPL20_13540</name>
</gene>
<feature type="chain" id="PRO_5032282831" evidence="1">
    <location>
        <begin position="20"/>
        <end position="93"/>
    </location>
</feature>
<keyword evidence="3" id="KW-1185">Reference proteome</keyword>
<dbReference type="Proteomes" id="UP000449969">
    <property type="component" value="Unassembled WGS sequence"/>
</dbReference>
<dbReference type="RefSeq" id="WP_157329976.1">
    <property type="nucleotide sequence ID" value="NZ_JANADL010000025.1"/>
</dbReference>
<evidence type="ECO:0000313" key="2">
    <source>
        <dbReference type="EMBL" id="MVT74055.1"/>
    </source>
</evidence>
<comment type="caution">
    <text evidence="2">The sequence shown here is derived from an EMBL/GenBank/DDBJ whole genome shotgun (WGS) entry which is preliminary data.</text>
</comment>
<name>A0A844T8Z1_9BRAD</name>